<keyword evidence="8" id="KW-1185">Reference proteome</keyword>
<feature type="compositionally biased region" description="Basic and acidic residues" evidence="5">
    <location>
        <begin position="29"/>
        <end position="40"/>
    </location>
</feature>
<comment type="caution">
    <text evidence="7">The sequence shown here is derived from an EMBL/GenBank/DDBJ whole genome shotgun (WGS) entry which is preliminary data.</text>
</comment>
<evidence type="ECO:0000313" key="7">
    <source>
        <dbReference type="EMBL" id="KAK1521446.1"/>
    </source>
</evidence>
<dbReference type="GeneID" id="85383118"/>
<keyword evidence="2 6" id="KW-0812">Transmembrane</keyword>
<evidence type="ECO:0000256" key="3">
    <source>
        <dbReference type="ARBA" id="ARBA00022989"/>
    </source>
</evidence>
<feature type="transmembrane region" description="Helical" evidence="6">
    <location>
        <begin position="230"/>
        <end position="248"/>
    </location>
</feature>
<evidence type="ECO:0000256" key="1">
    <source>
        <dbReference type="ARBA" id="ARBA00004141"/>
    </source>
</evidence>
<feature type="compositionally biased region" description="Polar residues" evidence="5">
    <location>
        <begin position="12"/>
        <end position="28"/>
    </location>
</feature>
<proteinExistence type="predicted"/>
<dbReference type="Pfam" id="PF13520">
    <property type="entry name" value="AA_permease_2"/>
    <property type="match status" value="1"/>
</dbReference>
<feature type="region of interest" description="Disordered" evidence="5">
    <location>
        <begin position="1"/>
        <end position="69"/>
    </location>
</feature>
<feature type="transmembrane region" description="Helical" evidence="6">
    <location>
        <begin position="106"/>
        <end position="129"/>
    </location>
</feature>
<gene>
    <name evidence="7" type="ORF">CPAR01_14969</name>
</gene>
<feature type="transmembrane region" description="Helical" evidence="6">
    <location>
        <begin position="199"/>
        <end position="218"/>
    </location>
</feature>
<evidence type="ECO:0000256" key="2">
    <source>
        <dbReference type="ARBA" id="ARBA00022692"/>
    </source>
</evidence>
<evidence type="ECO:0000313" key="8">
    <source>
        <dbReference type="Proteomes" id="UP001241169"/>
    </source>
</evidence>
<dbReference type="InterPro" id="IPR002293">
    <property type="entry name" value="AA/rel_permease1"/>
</dbReference>
<protein>
    <recommendedName>
        <fullName evidence="9">Amino acid transporter</fullName>
    </recommendedName>
</protein>
<evidence type="ECO:0008006" key="9">
    <source>
        <dbReference type="Google" id="ProtNLM"/>
    </source>
</evidence>
<feature type="transmembrane region" description="Helical" evidence="6">
    <location>
        <begin position="479"/>
        <end position="501"/>
    </location>
</feature>
<keyword evidence="4 6" id="KW-0472">Membrane</keyword>
<feature type="transmembrane region" description="Helical" evidence="6">
    <location>
        <begin position="441"/>
        <end position="467"/>
    </location>
</feature>
<evidence type="ECO:0000256" key="6">
    <source>
        <dbReference type="SAM" id="Phobius"/>
    </source>
</evidence>
<reference evidence="7 8" key="1">
    <citation type="submission" date="2016-10" db="EMBL/GenBank/DDBJ databases">
        <title>The genome sequence of Colletotrichum fioriniae PJ7.</title>
        <authorList>
            <person name="Baroncelli R."/>
        </authorList>
    </citation>
    <scope>NUCLEOTIDE SEQUENCE [LARGE SCALE GENOMIC DNA]</scope>
    <source>
        <strain evidence="7 8">IMI 384185</strain>
    </source>
</reference>
<dbReference type="PANTHER" id="PTHR11785">
    <property type="entry name" value="AMINO ACID TRANSPORTER"/>
    <property type="match status" value="1"/>
</dbReference>
<evidence type="ECO:0000256" key="4">
    <source>
        <dbReference type="ARBA" id="ARBA00023136"/>
    </source>
</evidence>
<accession>A0ABQ9S113</accession>
<feature type="transmembrane region" description="Helical" evidence="6">
    <location>
        <begin position="313"/>
        <end position="335"/>
    </location>
</feature>
<evidence type="ECO:0000256" key="5">
    <source>
        <dbReference type="SAM" id="MobiDB-lite"/>
    </source>
</evidence>
<feature type="compositionally biased region" description="Polar residues" evidence="5">
    <location>
        <begin position="42"/>
        <end position="62"/>
    </location>
</feature>
<organism evidence="7 8">
    <name type="scientific">Colletotrichum paranaense</name>
    <dbReference type="NCBI Taxonomy" id="1914294"/>
    <lineage>
        <taxon>Eukaryota</taxon>
        <taxon>Fungi</taxon>
        <taxon>Dikarya</taxon>
        <taxon>Ascomycota</taxon>
        <taxon>Pezizomycotina</taxon>
        <taxon>Sordariomycetes</taxon>
        <taxon>Hypocreomycetidae</taxon>
        <taxon>Glomerellales</taxon>
        <taxon>Glomerellaceae</taxon>
        <taxon>Colletotrichum</taxon>
        <taxon>Colletotrichum acutatum species complex</taxon>
    </lineage>
</organism>
<feature type="transmembrane region" description="Helical" evidence="6">
    <location>
        <begin position="73"/>
        <end position="100"/>
    </location>
</feature>
<dbReference type="Proteomes" id="UP001241169">
    <property type="component" value="Unassembled WGS sequence"/>
</dbReference>
<comment type="subcellular location">
    <subcellularLocation>
        <location evidence="1">Membrane</location>
        <topology evidence="1">Multi-pass membrane protein</topology>
    </subcellularLocation>
</comment>
<feature type="transmembrane region" description="Helical" evidence="6">
    <location>
        <begin position="150"/>
        <end position="167"/>
    </location>
</feature>
<dbReference type="RefSeq" id="XP_060342144.1">
    <property type="nucleotide sequence ID" value="XM_060499219.1"/>
</dbReference>
<keyword evidence="3 6" id="KW-1133">Transmembrane helix</keyword>
<feature type="transmembrane region" description="Helical" evidence="6">
    <location>
        <begin position="368"/>
        <end position="401"/>
    </location>
</feature>
<dbReference type="EMBL" id="MOPA01000017">
    <property type="protein sequence ID" value="KAK1521446.1"/>
    <property type="molecule type" value="Genomic_DNA"/>
</dbReference>
<sequence>MESRANGHARPPTNTNGIALSRLTSTSHPPHDRHTGRDHQGFPSNNYHENNDTASQRYSNANRNRRREPSRHLTAIDVAALIINKMIGTGIFVGPYIVLINSPSKAFALGLWFCGLGYTILSMIMYLEFARKLPFTGGELVYLDDMFHRYPLLATTLYAFYFVFVYTTSTNAMQFAAQCLLASSGQVSLKDIQALDGNVLRFLAVAVTTAICMMLYLSNSNSRLINRVTALLKLILLLVIACFGISFLSKGNSHTDDWHKGPSDSKLEPRDIAKPKWQTAFITILYSFHGWENATLVSGEIPSFSVLKKGTQWAVTIVGVAYLLIAILVSCAFSWDQAKEDDPKYLQNYAVVFFDGQDTDQPSPKAAVATAVLIALSAIGSMISVTYTCVRAAVGFGFIWFRPVDDRLKPRGYPAVGWFPENSPPPQTWWTRRRRTFDWSIGALTDGAIQVLLGAFICSGSLFLIAIDAWTGPQATFADFVHLIIMISLMIVGCFYWWFLIRKASAEEIYKLFGYQFRLLKHGVDDNEDAERVCSFCQDFQDMRESREIDLNHRHPHHGFLDFVEIEVCG</sequence>
<dbReference type="InterPro" id="IPR050598">
    <property type="entry name" value="AminoAcid_Transporter"/>
</dbReference>
<dbReference type="Gene3D" id="1.20.1740.10">
    <property type="entry name" value="Amino acid/polyamine transporter I"/>
    <property type="match status" value="1"/>
</dbReference>
<name>A0ABQ9S113_9PEZI</name>
<dbReference type="PANTHER" id="PTHR11785:SF382">
    <property type="entry name" value="LOW-AFFINITY METHIONINE PERMEASE"/>
    <property type="match status" value="1"/>
</dbReference>